<gene>
    <name evidence="2" type="ORF">C4N25_01600</name>
    <name evidence="1" type="ORF">CHR61_03915</name>
</gene>
<dbReference type="Pfam" id="PF05973">
    <property type="entry name" value="Gp49"/>
    <property type="match status" value="1"/>
</dbReference>
<proteinExistence type="predicted"/>
<dbReference type="InterPro" id="IPR009241">
    <property type="entry name" value="HigB-like"/>
</dbReference>
<dbReference type="Proteomes" id="UP000220438">
    <property type="component" value="Unassembled WGS sequence"/>
</dbReference>
<reference evidence="2 4" key="2">
    <citation type="submission" date="2018-02" db="EMBL/GenBank/DDBJ databases">
        <title>Complete genome sequencing of Faecalibacterium prausnitzii strains isolated from the human gut.</title>
        <authorList>
            <person name="Fitzgerald B.C."/>
            <person name="Shkoporov A.N."/>
            <person name="Ross P.R."/>
            <person name="Hill C."/>
        </authorList>
    </citation>
    <scope>NUCLEOTIDE SEQUENCE [LARGE SCALE GENOMIC DNA]</scope>
    <source>
        <strain evidence="2 4">APC942/8-14-2</strain>
    </source>
</reference>
<dbReference type="Proteomes" id="UP000251634">
    <property type="component" value="Unassembled WGS sequence"/>
</dbReference>
<evidence type="ECO:0000313" key="3">
    <source>
        <dbReference type="Proteomes" id="UP000220438"/>
    </source>
</evidence>
<comment type="caution">
    <text evidence="1">The sequence shown here is derived from an EMBL/GenBank/DDBJ whole genome shotgun (WGS) entry which is preliminary data.</text>
</comment>
<dbReference type="RefSeq" id="WP_097770330.1">
    <property type="nucleotide sequence ID" value="NZ_BNEV01000069.1"/>
</dbReference>
<evidence type="ECO:0000313" key="4">
    <source>
        <dbReference type="Proteomes" id="UP000251634"/>
    </source>
</evidence>
<evidence type="ECO:0000313" key="1">
    <source>
        <dbReference type="EMBL" id="PDX90079.1"/>
    </source>
</evidence>
<name>A0A2A7BFE9_9FIRM</name>
<evidence type="ECO:0000313" key="2">
    <source>
        <dbReference type="EMBL" id="RAW52134.1"/>
    </source>
</evidence>
<dbReference type="EMBL" id="PRKZ01000001">
    <property type="protein sequence ID" value="RAW52134.1"/>
    <property type="molecule type" value="Genomic_DNA"/>
</dbReference>
<sequence>MQEYEIEFYDKADGSEPVKEFILSLDKKMQAKVLRTVALLREEGPCLREPYSKALDDGIFEIRTKFGSDITRVLYFFVVGKKVILTNGFIKKTQKTPASEITLAKQYRADYLARKENSK</sequence>
<reference evidence="1 3" key="1">
    <citation type="journal article" date="2017" name="Front. Microbiol.">
        <title>New Insights into the Diversity of the Genus Faecalibacterium.</title>
        <authorList>
            <person name="Benevides L."/>
            <person name="Burman S."/>
            <person name="Martin R."/>
            <person name="Robert V."/>
            <person name="Thomas M."/>
            <person name="Miquel S."/>
            <person name="Chain F."/>
            <person name="Sokol H."/>
            <person name="Bermudez-Humaran L.G."/>
            <person name="Morrison M."/>
            <person name="Langella P."/>
            <person name="Azevedo V.A."/>
            <person name="Chatel J.M."/>
            <person name="Soares S."/>
        </authorList>
    </citation>
    <scope>NUCLEOTIDE SEQUENCE [LARGE SCALE GENOMIC DNA]</scope>
    <source>
        <strain evidence="1 3">AHMP21</strain>
    </source>
</reference>
<dbReference type="AlphaFoldDB" id="A0A2A7BFE9"/>
<accession>A0A2A7BFE9</accession>
<organism evidence="1 3">
    <name type="scientific">Faecalibacterium prausnitzii</name>
    <dbReference type="NCBI Taxonomy" id="853"/>
    <lineage>
        <taxon>Bacteria</taxon>
        <taxon>Bacillati</taxon>
        <taxon>Bacillota</taxon>
        <taxon>Clostridia</taxon>
        <taxon>Eubacteriales</taxon>
        <taxon>Oscillospiraceae</taxon>
        <taxon>Faecalibacterium</taxon>
    </lineage>
</organism>
<protein>
    <submittedName>
        <fullName evidence="1">Addiction module toxin RelE</fullName>
    </submittedName>
    <submittedName>
        <fullName evidence="2">Type II toxin-antitoxin system RelE/ParE family toxin</fullName>
    </submittedName>
</protein>
<dbReference type="EMBL" id="NOUW01000014">
    <property type="protein sequence ID" value="PDX90079.1"/>
    <property type="molecule type" value="Genomic_DNA"/>
</dbReference>